<dbReference type="InParanoid" id="A0A168RJM6"/>
<dbReference type="PANTHER" id="PTHR31240:SF0">
    <property type="entry name" value="MATERNAL EFFECT EMBRYO ARREST 18"/>
    <property type="match status" value="1"/>
</dbReference>
<dbReference type="Proteomes" id="UP000078561">
    <property type="component" value="Unassembled WGS sequence"/>
</dbReference>
<gene>
    <name evidence="1" type="primary">ABSGL_12664.1 scaffold 13111</name>
</gene>
<dbReference type="GO" id="GO:0043743">
    <property type="term" value="F:LPPG:FO 2-phospho-L-lactate transferase activity"/>
    <property type="evidence" value="ECO:0007669"/>
    <property type="project" value="InterPro"/>
</dbReference>
<dbReference type="AlphaFoldDB" id="A0A168RJM6"/>
<accession>A0A168RJM6</accession>
<organism evidence="1">
    <name type="scientific">Absidia glauca</name>
    <name type="common">Pin mould</name>
    <dbReference type="NCBI Taxonomy" id="4829"/>
    <lineage>
        <taxon>Eukaryota</taxon>
        <taxon>Fungi</taxon>
        <taxon>Fungi incertae sedis</taxon>
        <taxon>Mucoromycota</taxon>
        <taxon>Mucoromycotina</taxon>
        <taxon>Mucoromycetes</taxon>
        <taxon>Mucorales</taxon>
        <taxon>Cunninghamellaceae</taxon>
        <taxon>Absidia</taxon>
    </lineage>
</organism>
<dbReference type="EMBL" id="LT554667">
    <property type="protein sequence ID" value="SAM07036.1"/>
    <property type="molecule type" value="Genomic_DNA"/>
</dbReference>
<dbReference type="PANTHER" id="PTHR31240">
    <property type="entry name" value="MATERNAL EFFECT EMBRYO ARREST 18"/>
    <property type="match status" value="1"/>
</dbReference>
<dbReference type="OMA" id="EWMDILE"/>
<evidence type="ECO:0000313" key="1">
    <source>
        <dbReference type="EMBL" id="SAM07036.1"/>
    </source>
</evidence>
<dbReference type="InterPro" id="IPR002882">
    <property type="entry name" value="CofD"/>
</dbReference>
<reference evidence="1" key="1">
    <citation type="submission" date="2016-04" db="EMBL/GenBank/DDBJ databases">
        <authorList>
            <person name="Evans L.H."/>
            <person name="Alamgir A."/>
            <person name="Owens N."/>
            <person name="Weber N.D."/>
            <person name="Virtaneva K."/>
            <person name="Barbian K."/>
            <person name="Babar A."/>
            <person name="Rosenke K."/>
        </authorList>
    </citation>
    <scope>NUCLEOTIDE SEQUENCE [LARGE SCALE GENOMIC DNA]</scope>
    <source>
        <strain evidence="1">CBS 101.48</strain>
    </source>
</reference>
<proteinExistence type="predicted"/>
<sequence>MTRIRTPSLKPSFVVFSGGSACNHIAQAFHKVGHEDVAYILGISDNGGSTSEILRVLGGPSIGDLRSRLTRLIDMVDASEERGAIKDLLSYRLSNDPEQVKDEWAAIVEGRHRLWCRIPAEKKETIRGFLTHFNGEILKRAHKRFNFCNGSVGNFFLTGARLFFGSLEAALFLFSAITGISHITSVLPVISTNHMATIAAQLQNGDTILGQCEISHPSTLPYQQMVNPIDAFMQLGDEPIPTTTNKWMDDKGDQQQQQHTSNLFFSKHADQPLAAPIRRLYYINEYGQEIYPVPNAKVITQLSTKTTLVYSIGSLFTSIVPSLILRNVGHAIAHSHTLTHKILLLNGSNDRETHGYSALDFILTITAALNESQKTDCRRAFYQTNMAQKQDLCSSSDSGYGSFTNSPPPFPDQLFHPSAPHQFITHLVYLDQGDIPVDVAAIEKLGIRCLCIQGSRCASTGKPIYNDTHLTHTLHSLCT</sequence>
<dbReference type="InterPro" id="IPR038136">
    <property type="entry name" value="CofD-like_dom_sf"/>
</dbReference>
<name>A0A168RJM6_ABSGL</name>
<keyword evidence="2" id="KW-1185">Reference proteome</keyword>
<dbReference type="Gene3D" id="3.40.50.10680">
    <property type="entry name" value="CofD-like domains"/>
    <property type="match status" value="1"/>
</dbReference>
<dbReference type="SUPFAM" id="SSF142338">
    <property type="entry name" value="CofD-like"/>
    <property type="match status" value="1"/>
</dbReference>
<dbReference type="PROSITE" id="PS51257">
    <property type="entry name" value="PROKAR_LIPOPROTEIN"/>
    <property type="match status" value="1"/>
</dbReference>
<evidence type="ECO:0000313" key="2">
    <source>
        <dbReference type="Proteomes" id="UP000078561"/>
    </source>
</evidence>
<dbReference type="OrthoDB" id="10267139at2759"/>
<dbReference type="Pfam" id="PF01933">
    <property type="entry name" value="CofD"/>
    <property type="match status" value="1"/>
</dbReference>
<dbReference type="STRING" id="4829.A0A168RJM6"/>
<protein>
    <submittedName>
        <fullName evidence="1">Uncharacterized protein</fullName>
    </submittedName>
</protein>